<reference evidence="10 11" key="1">
    <citation type="submission" date="2013-08" db="EMBL/GenBank/DDBJ databases">
        <title>The genome sequence of Knoellia aerolata.</title>
        <authorList>
            <person name="Zhu W."/>
            <person name="Wang G."/>
        </authorList>
    </citation>
    <scope>NUCLEOTIDE SEQUENCE [LARGE SCALE GENOMIC DNA]</scope>
    <source>
        <strain evidence="10 11">DSM 18566</strain>
    </source>
</reference>
<sequence>MAVAQTRIADVGRLAWFPASRRTKWLVVVFWALVLAAAFGPSGRLPDVLNNEAVAWLPEDAQSTQVVRQIEAFRSKNEFPAVIVYERPGGLTPEDTQAVTAHAARFGAIEEVRTDVVGPLPSQDGEALQVIVTVDAGEEGWDSLGATVAELRAAAQDRPDGLSMHVTGPVGLAADSSEAFAGIDGKLLYSAMGVVIVILLLTYRSPVLWLVPVVSAGTALFVAQGVIYFLARDDTLTVNAQSSGILTVIVFGAGTDYALLLVARYREELRRHADRHEAMAFALHRAGPAIVASGATVIAGMLCLLIATMSSTKGLGPVAAIGIAVGLLVMLTLLPAILVVCGRWIFWPVRPSYGSADHTRDVLWARIGARIARAPRRTWVVTSILLAVASLGVLQLNATGLENKDSFYNTPESVVGEEVLADHFPAGAGSPVLVLANAGAAGEVRTTLEEVDGVASVAEPVTRGERTLLQATLADAPDSDAATESIDRIRDAIAGVPGADAIAGGDTATRADTLRAAADDNVRIIPLILVVVLLILVLLLRAITAPLILIGTVVLSFGAALGISALLFRHVFDFAGADSSLPLFVFVFLVALGIDYNIFLMTRVHEEAKEIGTRRGALVGLAATGGVITSAGLVLAGTFAVLATLPLVAFAEIGIAVALGVLLDTLVVRSVLVTALNLDVRGRMWWPSALARRDAELDAESPARWEEPQPAATLEAAR</sequence>
<feature type="transmembrane region" description="Helical" evidence="8">
    <location>
        <begin position="187"/>
        <end position="203"/>
    </location>
</feature>
<organism evidence="10 11">
    <name type="scientific">Knoellia aerolata DSM 18566</name>
    <dbReference type="NCBI Taxonomy" id="1385519"/>
    <lineage>
        <taxon>Bacteria</taxon>
        <taxon>Bacillati</taxon>
        <taxon>Actinomycetota</taxon>
        <taxon>Actinomycetes</taxon>
        <taxon>Micrococcales</taxon>
        <taxon>Intrasporangiaceae</taxon>
        <taxon>Knoellia</taxon>
    </lineage>
</organism>
<name>A0A0A0JXP5_9MICO</name>
<dbReference type="STRING" id="1385519.N801_14760"/>
<dbReference type="GO" id="GO:0005886">
    <property type="term" value="C:plasma membrane"/>
    <property type="evidence" value="ECO:0007669"/>
    <property type="project" value="UniProtKB-SubCell"/>
</dbReference>
<dbReference type="SUPFAM" id="SSF82866">
    <property type="entry name" value="Multidrug efflux transporter AcrB transmembrane domain"/>
    <property type="match status" value="2"/>
</dbReference>
<feature type="transmembrane region" description="Helical" evidence="8">
    <location>
        <begin position="580"/>
        <end position="600"/>
    </location>
</feature>
<keyword evidence="6 8" id="KW-0472">Membrane</keyword>
<feature type="transmembrane region" description="Helical" evidence="8">
    <location>
        <begin position="621"/>
        <end position="647"/>
    </location>
</feature>
<dbReference type="AlphaFoldDB" id="A0A0A0JXP5"/>
<accession>A0A0A0JXP5</accession>
<comment type="caution">
    <text evidence="10">The sequence shown here is derived from an EMBL/GenBank/DDBJ whole genome shotgun (WGS) entry which is preliminary data.</text>
</comment>
<dbReference type="InterPro" id="IPR004869">
    <property type="entry name" value="MMPL_dom"/>
</dbReference>
<evidence type="ECO:0000256" key="2">
    <source>
        <dbReference type="ARBA" id="ARBA00010157"/>
    </source>
</evidence>
<protein>
    <submittedName>
        <fullName evidence="10">Membrane protein</fullName>
    </submittedName>
</protein>
<feature type="transmembrane region" description="Helical" evidence="8">
    <location>
        <begin position="379"/>
        <end position="398"/>
    </location>
</feature>
<feature type="transmembrane region" description="Helical" evidence="8">
    <location>
        <begin position="210"/>
        <end position="231"/>
    </location>
</feature>
<comment type="similarity">
    <text evidence="2">Belongs to the resistance-nodulation-cell division (RND) (TC 2.A.6) family. MmpL subfamily.</text>
</comment>
<keyword evidence="5 8" id="KW-1133">Transmembrane helix</keyword>
<dbReference type="PROSITE" id="PS50156">
    <property type="entry name" value="SSD"/>
    <property type="match status" value="2"/>
</dbReference>
<feature type="transmembrane region" description="Helical" evidence="8">
    <location>
        <begin position="23"/>
        <end position="40"/>
    </location>
</feature>
<dbReference type="PANTHER" id="PTHR33406:SF6">
    <property type="entry name" value="MEMBRANE PROTEIN YDGH-RELATED"/>
    <property type="match status" value="1"/>
</dbReference>
<evidence type="ECO:0000313" key="10">
    <source>
        <dbReference type="EMBL" id="KGN40351.1"/>
    </source>
</evidence>
<dbReference type="OrthoDB" id="2365435at2"/>
<feature type="transmembrane region" description="Helical" evidence="8">
    <location>
        <begin position="653"/>
        <end position="678"/>
    </location>
</feature>
<feature type="transmembrane region" description="Helical" evidence="8">
    <location>
        <begin position="243"/>
        <end position="265"/>
    </location>
</feature>
<feature type="transmembrane region" description="Helical" evidence="8">
    <location>
        <begin position="522"/>
        <end position="540"/>
    </location>
</feature>
<feature type="domain" description="SSD" evidence="9">
    <location>
        <begin position="208"/>
        <end position="340"/>
    </location>
</feature>
<keyword evidence="3" id="KW-1003">Cell membrane</keyword>
<evidence type="ECO:0000259" key="9">
    <source>
        <dbReference type="PROSITE" id="PS50156"/>
    </source>
</evidence>
<dbReference type="eggNOG" id="COG2409">
    <property type="taxonomic scope" value="Bacteria"/>
</dbReference>
<feature type="region of interest" description="Disordered" evidence="7">
    <location>
        <begin position="699"/>
        <end position="718"/>
    </location>
</feature>
<comment type="subcellular location">
    <subcellularLocation>
        <location evidence="1">Cell membrane</location>
        <topology evidence="1">Multi-pass membrane protein</topology>
    </subcellularLocation>
</comment>
<feature type="transmembrane region" description="Helical" evidence="8">
    <location>
        <begin position="319"/>
        <end position="346"/>
    </location>
</feature>
<feature type="transmembrane region" description="Helical" evidence="8">
    <location>
        <begin position="547"/>
        <end position="568"/>
    </location>
</feature>
<evidence type="ECO:0000256" key="3">
    <source>
        <dbReference type="ARBA" id="ARBA00022475"/>
    </source>
</evidence>
<dbReference type="InterPro" id="IPR050545">
    <property type="entry name" value="Mycobact_MmpL"/>
</dbReference>
<keyword evidence="4 8" id="KW-0812">Transmembrane</keyword>
<dbReference type="PANTHER" id="PTHR33406">
    <property type="entry name" value="MEMBRANE PROTEIN MJ1562-RELATED"/>
    <property type="match status" value="1"/>
</dbReference>
<dbReference type="Gene3D" id="1.20.1640.10">
    <property type="entry name" value="Multidrug efflux transporter AcrB transmembrane domain"/>
    <property type="match status" value="2"/>
</dbReference>
<dbReference type="Proteomes" id="UP000030013">
    <property type="component" value="Unassembled WGS sequence"/>
</dbReference>
<dbReference type="Pfam" id="PF03176">
    <property type="entry name" value="MMPL"/>
    <property type="match status" value="2"/>
</dbReference>
<dbReference type="RefSeq" id="WP_084108977.1">
    <property type="nucleotide sequence ID" value="NZ_AVPL01000044.1"/>
</dbReference>
<gene>
    <name evidence="10" type="ORF">N801_14760</name>
</gene>
<evidence type="ECO:0000256" key="6">
    <source>
        <dbReference type="ARBA" id="ARBA00023136"/>
    </source>
</evidence>
<evidence type="ECO:0000256" key="5">
    <source>
        <dbReference type="ARBA" id="ARBA00022989"/>
    </source>
</evidence>
<evidence type="ECO:0000256" key="4">
    <source>
        <dbReference type="ARBA" id="ARBA00022692"/>
    </source>
</evidence>
<evidence type="ECO:0000256" key="7">
    <source>
        <dbReference type="SAM" id="MobiDB-lite"/>
    </source>
</evidence>
<evidence type="ECO:0000313" key="11">
    <source>
        <dbReference type="Proteomes" id="UP000030013"/>
    </source>
</evidence>
<evidence type="ECO:0000256" key="1">
    <source>
        <dbReference type="ARBA" id="ARBA00004651"/>
    </source>
</evidence>
<evidence type="ECO:0000256" key="8">
    <source>
        <dbReference type="SAM" id="Phobius"/>
    </source>
</evidence>
<proteinExistence type="inferred from homology"/>
<dbReference type="EMBL" id="AVPL01000044">
    <property type="protein sequence ID" value="KGN40351.1"/>
    <property type="molecule type" value="Genomic_DNA"/>
</dbReference>
<feature type="transmembrane region" description="Helical" evidence="8">
    <location>
        <begin position="286"/>
        <end position="307"/>
    </location>
</feature>
<feature type="domain" description="SSD" evidence="9">
    <location>
        <begin position="552"/>
        <end position="678"/>
    </location>
</feature>
<keyword evidence="11" id="KW-1185">Reference proteome</keyword>
<dbReference type="InterPro" id="IPR000731">
    <property type="entry name" value="SSD"/>
</dbReference>